<accession>A0A9Q9LW39</accession>
<sequence>MSKSLKRVRAALETHGIAVEIMEMAESTRTAKEAAAAAGCALDQIVKSILFRGENSGNLILFLTAGGNQVCADKATALAGEPLGKADARLIRDQSGFAIGGVSPVGHLTPIRAFCDPRLNEFDLVWAAAGTPRHIFAAPPEDVIRASGAKLACFTV</sequence>
<dbReference type="Pfam" id="PF04073">
    <property type="entry name" value="tRNA_edit"/>
    <property type="match status" value="1"/>
</dbReference>
<feature type="domain" description="YbaK/aminoacyl-tRNA synthetase-associated" evidence="1">
    <location>
        <begin position="26"/>
        <end position="145"/>
    </location>
</feature>
<evidence type="ECO:0000259" key="1">
    <source>
        <dbReference type="Pfam" id="PF04073"/>
    </source>
</evidence>
<dbReference type="GO" id="GO:0002161">
    <property type="term" value="F:aminoacyl-tRNA deacylase activity"/>
    <property type="evidence" value="ECO:0007669"/>
    <property type="project" value="InterPro"/>
</dbReference>
<reference evidence="2" key="1">
    <citation type="submission" date="2021-08" db="EMBL/GenBank/DDBJ databases">
        <authorList>
            <person name="Nwanade C."/>
            <person name="Wang M."/>
            <person name="Masoudi A."/>
            <person name="Yu Z."/>
            <person name="Liu J."/>
        </authorList>
    </citation>
    <scope>NUCLEOTIDE SEQUENCE</scope>
    <source>
        <strain evidence="2">S056</strain>
    </source>
</reference>
<dbReference type="CDD" id="cd04333">
    <property type="entry name" value="ProX_deacylase"/>
    <property type="match status" value="1"/>
</dbReference>
<dbReference type="EMBL" id="CP080776">
    <property type="protein sequence ID" value="UWP94127.1"/>
    <property type="molecule type" value="Genomic_DNA"/>
</dbReference>
<dbReference type="SUPFAM" id="SSF55826">
    <property type="entry name" value="YbaK/ProRS associated domain"/>
    <property type="match status" value="1"/>
</dbReference>
<dbReference type="Gene3D" id="3.90.960.10">
    <property type="entry name" value="YbaK/aminoacyl-tRNA synthetase-associated domain"/>
    <property type="match status" value="1"/>
</dbReference>
<dbReference type="InterPro" id="IPR007214">
    <property type="entry name" value="YbaK/aa-tRNA-synth-assoc-dom"/>
</dbReference>
<evidence type="ECO:0000313" key="2">
    <source>
        <dbReference type="EMBL" id="UWP94127.1"/>
    </source>
</evidence>
<proteinExistence type="predicted"/>
<dbReference type="AlphaFoldDB" id="A0A9Q9LW39"/>
<organism evidence="2 3">
    <name type="scientific">Aliiroseovarius crassostreae</name>
    <dbReference type="NCBI Taxonomy" id="154981"/>
    <lineage>
        <taxon>Bacteria</taxon>
        <taxon>Pseudomonadati</taxon>
        <taxon>Pseudomonadota</taxon>
        <taxon>Alphaproteobacteria</taxon>
        <taxon>Rhodobacterales</taxon>
        <taxon>Paracoccaceae</taxon>
        <taxon>Aliiroseovarius</taxon>
    </lineage>
</organism>
<name>A0A9Q9LW39_9RHOB</name>
<dbReference type="RefSeq" id="WP_259805388.1">
    <property type="nucleotide sequence ID" value="NZ_CP080776.1"/>
</dbReference>
<dbReference type="InterPro" id="IPR036754">
    <property type="entry name" value="YbaK/aa-tRNA-synt-asso_dom_sf"/>
</dbReference>
<dbReference type="PANTHER" id="PTHR30411">
    <property type="entry name" value="CYTOPLASMIC PROTEIN"/>
    <property type="match status" value="1"/>
</dbReference>
<gene>
    <name evidence="2" type="ORF">K3X48_07580</name>
</gene>
<protein>
    <submittedName>
        <fullName evidence="2">YbaK/EbsC family protein</fullName>
    </submittedName>
</protein>
<dbReference type="PANTHER" id="PTHR30411:SF1">
    <property type="entry name" value="CYTOPLASMIC PROTEIN"/>
    <property type="match status" value="1"/>
</dbReference>
<evidence type="ECO:0000313" key="3">
    <source>
        <dbReference type="Proteomes" id="UP001057991"/>
    </source>
</evidence>
<dbReference type="Proteomes" id="UP001057991">
    <property type="component" value="Chromosome"/>
</dbReference>